<evidence type="ECO:0000256" key="1">
    <source>
        <dbReference type="SAM" id="MobiDB-lite"/>
    </source>
</evidence>
<reference evidence="2" key="2">
    <citation type="journal article" date="2024" name="Plant">
        <title>Genomic evolution and insights into agronomic trait innovations of Sesamum species.</title>
        <authorList>
            <person name="Miao H."/>
            <person name="Wang L."/>
            <person name="Qu L."/>
            <person name="Liu H."/>
            <person name="Sun Y."/>
            <person name="Le M."/>
            <person name="Wang Q."/>
            <person name="Wei S."/>
            <person name="Zheng Y."/>
            <person name="Lin W."/>
            <person name="Duan Y."/>
            <person name="Cao H."/>
            <person name="Xiong S."/>
            <person name="Wang X."/>
            <person name="Wei L."/>
            <person name="Li C."/>
            <person name="Ma Q."/>
            <person name="Ju M."/>
            <person name="Zhao R."/>
            <person name="Li G."/>
            <person name="Mu C."/>
            <person name="Tian Q."/>
            <person name="Mei H."/>
            <person name="Zhang T."/>
            <person name="Gao T."/>
            <person name="Zhang H."/>
        </authorList>
    </citation>
    <scope>NUCLEOTIDE SEQUENCE</scope>
    <source>
        <strain evidence="2">KEN8</strain>
    </source>
</reference>
<reference evidence="2" key="1">
    <citation type="submission" date="2020-06" db="EMBL/GenBank/DDBJ databases">
        <authorList>
            <person name="Li T."/>
            <person name="Hu X."/>
            <person name="Zhang T."/>
            <person name="Song X."/>
            <person name="Zhang H."/>
            <person name="Dai N."/>
            <person name="Sheng W."/>
            <person name="Hou X."/>
            <person name="Wei L."/>
        </authorList>
    </citation>
    <scope>NUCLEOTIDE SEQUENCE</scope>
    <source>
        <strain evidence="2">KEN8</strain>
        <tissue evidence="2">Leaf</tissue>
    </source>
</reference>
<name>A0AAW2P9Z2_9LAMI</name>
<comment type="caution">
    <text evidence="2">The sequence shown here is derived from an EMBL/GenBank/DDBJ whole genome shotgun (WGS) entry which is preliminary data.</text>
</comment>
<evidence type="ECO:0008006" key="3">
    <source>
        <dbReference type="Google" id="ProtNLM"/>
    </source>
</evidence>
<dbReference type="EMBL" id="JACGWM010000009">
    <property type="protein sequence ID" value="KAL0352333.1"/>
    <property type="molecule type" value="Genomic_DNA"/>
</dbReference>
<organism evidence="2">
    <name type="scientific">Sesamum calycinum</name>
    <dbReference type="NCBI Taxonomy" id="2727403"/>
    <lineage>
        <taxon>Eukaryota</taxon>
        <taxon>Viridiplantae</taxon>
        <taxon>Streptophyta</taxon>
        <taxon>Embryophyta</taxon>
        <taxon>Tracheophyta</taxon>
        <taxon>Spermatophyta</taxon>
        <taxon>Magnoliopsida</taxon>
        <taxon>eudicotyledons</taxon>
        <taxon>Gunneridae</taxon>
        <taxon>Pentapetalae</taxon>
        <taxon>asterids</taxon>
        <taxon>lamiids</taxon>
        <taxon>Lamiales</taxon>
        <taxon>Pedaliaceae</taxon>
        <taxon>Sesamum</taxon>
    </lineage>
</organism>
<dbReference type="AlphaFoldDB" id="A0AAW2P9Z2"/>
<dbReference type="PANTHER" id="PTHR33240:SF8">
    <property type="entry name" value="OS03G0439900 PROTEIN"/>
    <property type="match status" value="1"/>
</dbReference>
<sequence length="412" mass="46846">MYKALPLAVALRGCSPFATHILVEAIQPGIKIPNITKYDRTKDPQDHLDRFLEKADLLDILAMRIAKIFRMTLAEKVITWFNQPLNGTTDNFEQLSQHFLHHFAINKRYPKTVLYLLAVIQREHESAKLRRDSARVSKAVLKTARNITHDPFGPEVMMNEESQGKQEIVFGSHDLEKDIATSNDAVVISATIADFWVKKVLVDNGSSKDVIFYKAFSKMEINNFELTQVNTPLTSFNSSIVELLKFPTPDGIGEEVGDRRQARECCANSLKKESNNQPLSKSGISSKGKAPVISEEVPMEKCNEGEPLVNKKMKFDEEHIELMEKEKSEILQARELRRIKDAWARHTTHKSTKEVSRLGIWYGEDRMSKKTSGSWTQSGKAHTKSPKAIRNATYRLKRFDGKEVPDHGTLRI</sequence>
<feature type="compositionally biased region" description="Polar residues" evidence="1">
    <location>
        <begin position="275"/>
        <end position="285"/>
    </location>
</feature>
<feature type="region of interest" description="Disordered" evidence="1">
    <location>
        <begin position="370"/>
        <end position="392"/>
    </location>
</feature>
<accession>A0AAW2P9Z2</accession>
<feature type="compositionally biased region" description="Polar residues" evidence="1">
    <location>
        <begin position="370"/>
        <end position="380"/>
    </location>
</feature>
<protein>
    <recommendedName>
        <fullName evidence="3">Reverse transcriptase domain-containing protein</fullName>
    </recommendedName>
</protein>
<dbReference type="PANTHER" id="PTHR33240">
    <property type="entry name" value="OS08G0508500 PROTEIN"/>
    <property type="match status" value="1"/>
</dbReference>
<evidence type="ECO:0000313" key="2">
    <source>
        <dbReference type="EMBL" id="KAL0352333.1"/>
    </source>
</evidence>
<proteinExistence type="predicted"/>
<feature type="region of interest" description="Disordered" evidence="1">
    <location>
        <begin position="271"/>
        <end position="290"/>
    </location>
</feature>
<gene>
    <name evidence="2" type="ORF">Scaly_1622000</name>
</gene>